<name>A0A2T3ZQW5_TRIA4</name>
<feature type="region of interest" description="Disordered" evidence="1">
    <location>
        <begin position="178"/>
        <end position="201"/>
    </location>
</feature>
<feature type="compositionally biased region" description="Polar residues" evidence="1">
    <location>
        <begin position="28"/>
        <end position="54"/>
    </location>
</feature>
<accession>A0A2T3ZQW5</accession>
<gene>
    <name evidence="2" type="ORF">M441DRAFT_53869</name>
</gene>
<evidence type="ECO:0000256" key="1">
    <source>
        <dbReference type="SAM" id="MobiDB-lite"/>
    </source>
</evidence>
<dbReference type="Proteomes" id="UP000240493">
    <property type="component" value="Unassembled WGS sequence"/>
</dbReference>
<feature type="compositionally biased region" description="Low complexity" evidence="1">
    <location>
        <begin position="8"/>
        <end position="20"/>
    </location>
</feature>
<dbReference type="OrthoDB" id="10597369at2759"/>
<sequence length="249" mass="27837">MRSILFLSSSPQSSSSHSPQVPMPLSRQEPTTSSEDNNSSEYHSFSEDNCSSEDSNPKPSSKNKPKKLKYLEVPQNPSPFFRFLVYASGGTFPSTIKKVTRKAPKRRNRIFDCSFSGHRTQYSWVVQPRCHRKCRRNKKPSEQEGKQMGTDDIATHEEDAHGETICEKVTPEKCSQKSGTFNFSVNPPPDPTPKARSRVSAPLPSALKRASCALATPGQSHANQSVPVSHRKPKSKCLGFFSRRARTRL</sequence>
<reference evidence="2 3" key="1">
    <citation type="submission" date="2016-07" db="EMBL/GenBank/DDBJ databases">
        <title>Multiple horizontal gene transfer events from other fungi enriched the ability of initially mycotrophic Trichoderma (Ascomycota) to feed on dead plant biomass.</title>
        <authorList>
            <consortium name="DOE Joint Genome Institute"/>
            <person name="Aerts A."/>
            <person name="Atanasova L."/>
            <person name="Chenthamara K."/>
            <person name="Zhang J."/>
            <person name="Grujic M."/>
            <person name="Henrissat B."/>
            <person name="Kuo A."/>
            <person name="Salamov A."/>
            <person name="Lipzen A."/>
            <person name="Labutti K."/>
            <person name="Barry K."/>
            <person name="Miao Y."/>
            <person name="Rahimi M.J."/>
            <person name="Shen Q."/>
            <person name="Grigoriev I.V."/>
            <person name="Kubicek C.P."/>
            <person name="Druzhinina I.S."/>
        </authorList>
    </citation>
    <scope>NUCLEOTIDE SEQUENCE [LARGE SCALE GENOMIC DNA]</scope>
    <source>
        <strain evidence="2 3">CBS 433.97</strain>
    </source>
</reference>
<keyword evidence="3" id="KW-1185">Reference proteome</keyword>
<dbReference type="AlphaFoldDB" id="A0A2T3ZQW5"/>
<organism evidence="2 3">
    <name type="scientific">Trichoderma asperellum (strain ATCC 204424 / CBS 433.97 / NBRC 101777)</name>
    <dbReference type="NCBI Taxonomy" id="1042311"/>
    <lineage>
        <taxon>Eukaryota</taxon>
        <taxon>Fungi</taxon>
        <taxon>Dikarya</taxon>
        <taxon>Ascomycota</taxon>
        <taxon>Pezizomycotina</taxon>
        <taxon>Sordariomycetes</taxon>
        <taxon>Hypocreomycetidae</taxon>
        <taxon>Hypocreales</taxon>
        <taxon>Hypocreaceae</taxon>
        <taxon>Trichoderma</taxon>
    </lineage>
</organism>
<evidence type="ECO:0000313" key="2">
    <source>
        <dbReference type="EMBL" id="PTB47199.1"/>
    </source>
</evidence>
<protein>
    <submittedName>
        <fullName evidence="2">Uncharacterized protein</fullName>
    </submittedName>
</protein>
<dbReference type="EMBL" id="KZ679256">
    <property type="protein sequence ID" value="PTB47199.1"/>
    <property type="molecule type" value="Genomic_DNA"/>
</dbReference>
<feature type="region of interest" description="Disordered" evidence="1">
    <location>
        <begin position="1"/>
        <end position="71"/>
    </location>
</feature>
<evidence type="ECO:0000313" key="3">
    <source>
        <dbReference type="Proteomes" id="UP000240493"/>
    </source>
</evidence>
<proteinExistence type="predicted"/>